<organism evidence="9 10">
    <name type="scientific">Kiloniella spongiae</name>
    <dbReference type="NCBI Taxonomy" id="1489064"/>
    <lineage>
        <taxon>Bacteria</taxon>
        <taxon>Pseudomonadati</taxon>
        <taxon>Pseudomonadota</taxon>
        <taxon>Alphaproteobacteria</taxon>
        <taxon>Rhodospirillales</taxon>
        <taxon>Kiloniellaceae</taxon>
        <taxon>Kiloniella</taxon>
    </lineage>
</organism>
<dbReference type="Pfam" id="PF01925">
    <property type="entry name" value="TauE"/>
    <property type="match status" value="1"/>
</dbReference>
<keyword evidence="6 8" id="KW-1133">Transmembrane helix</keyword>
<dbReference type="InterPro" id="IPR052017">
    <property type="entry name" value="TSUP"/>
</dbReference>
<evidence type="ECO:0000256" key="7">
    <source>
        <dbReference type="ARBA" id="ARBA00023136"/>
    </source>
</evidence>
<feature type="transmembrane region" description="Helical" evidence="8">
    <location>
        <begin position="131"/>
        <end position="148"/>
    </location>
</feature>
<evidence type="ECO:0000256" key="1">
    <source>
        <dbReference type="ARBA" id="ARBA00004651"/>
    </source>
</evidence>
<keyword evidence="4 8" id="KW-1003">Cell membrane</keyword>
<dbReference type="Proteomes" id="UP000035444">
    <property type="component" value="Unassembled WGS sequence"/>
</dbReference>
<dbReference type="InterPro" id="IPR002781">
    <property type="entry name" value="TM_pro_TauE-like"/>
</dbReference>
<feature type="transmembrane region" description="Helical" evidence="8">
    <location>
        <begin position="101"/>
        <end position="119"/>
    </location>
</feature>
<keyword evidence="7 8" id="KW-0472">Membrane</keyword>
<dbReference type="PATRIC" id="fig|1489064.4.peg.3703"/>
<feature type="transmembrane region" description="Helical" evidence="8">
    <location>
        <begin position="38"/>
        <end position="63"/>
    </location>
</feature>
<feature type="transmembrane region" description="Helical" evidence="8">
    <location>
        <begin position="198"/>
        <end position="215"/>
    </location>
</feature>
<keyword evidence="5 8" id="KW-0812">Transmembrane</keyword>
<evidence type="ECO:0000256" key="4">
    <source>
        <dbReference type="ARBA" id="ARBA00022475"/>
    </source>
</evidence>
<evidence type="ECO:0000256" key="5">
    <source>
        <dbReference type="ARBA" id="ARBA00022692"/>
    </source>
</evidence>
<protein>
    <recommendedName>
        <fullName evidence="8">Probable membrane transporter protein</fullName>
    </recommendedName>
</protein>
<comment type="caution">
    <text evidence="9">The sequence shown here is derived from an EMBL/GenBank/DDBJ whole genome shotgun (WGS) entry which is preliminary data.</text>
</comment>
<sequence length="253" mass="27648">MLDVSYSFYIVAAIAVLITGISKSGFSGGMGALTVPLMAMFISPFKAAAIMLPILCCMDVLSIWAYRKSFHRKNLIVLVLGALSGIGIGALTYSYVDADDIRILLGLLTLLFGLSYFVGNQKEKKQTQTSTPVGVGCGMIAGFTSFVAHAGGPPVKFFLLRQRLDKTVFVGTNVAFFLIVNQVKLIPYAWMGQFSAENLLLSLLFVPIVPLGIWLGLKLHKIIAPDLFYQISYLMMIFAGVKLLYDGMLPLVW</sequence>
<dbReference type="GO" id="GO:0005886">
    <property type="term" value="C:plasma membrane"/>
    <property type="evidence" value="ECO:0007669"/>
    <property type="project" value="UniProtKB-SubCell"/>
</dbReference>
<gene>
    <name evidence="9" type="ORF">WH96_11915</name>
</gene>
<feature type="transmembrane region" description="Helical" evidence="8">
    <location>
        <begin position="168"/>
        <end position="186"/>
    </location>
</feature>
<evidence type="ECO:0000256" key="6">
    <source>
        <dbReference type="ARBA" id="ARBA00022989"/>
    </source>
</evidence>
<evidence type="ECO:0000256" key="8">
    <source>
        <dbReference type="RuleBase" id="RU363041"/>
    </source>
</evidence>
<dbReference type="PANTHER" id="PTHR30269">
    <property type="entry name" value="TRANSMEMBRANE PROTEIN YFCA"/>
    <property type="match status" value="1"/>
</dbReference>
<evidence type="ECO:0000313" key="9">
    <source>
        <dbReference type="EMBL" id="KLN60586.1"/>
    </source>
</evidence>
<evidence type="ECO:0000313" key="10">
    <source>
        <dbReference type="Proteomes" id="UP000035444"/>
    </source>
</evidence>
<keyword evidence="10" id="KW-1185">Reference proteome</keyword>
<evidence type="ECO:0000256" key="3">
    <source>
        <dbReference type="ARBA" id="ARBA00022448"/>
    </source>
</evidence>
<feature type="transmembrane region" description="Helical" evidence="8">
    <location>
        <begin position="227"/>
        <end position="245"/>
    </location>
</feature>
<comment type="similarity">
    <text evidence="2 8">Belongs to the 4-toluene sulfonate uptake permease (TSUP) (TC 2.A.102) family.</text>
</comment>
<name>A0A0H2MEF4_9PROT</name>
<feature type="transmembrane region" description="Helical" evidence="8">
    <location>
        <begin position="7"/>
        <end position="26"/>
    </location>
</feature>
<accession>A0A0H2MEF4</accession>
<comment type="subcellular location">
    <subcellularLocation>
        <location evidence="1 8">Cell membrane</location>
        <topology evidence="1 8">Multi-pass membrane protein</topology>
    </subcellularLocation>
</comment>
<dbReference type="AlphaFoldDB" id="A0A0H2MEF4"/>
<evidence type="ECO:0000256" key="2">
    <source>
        <dbReference type="ARBA" id="ARBA00009142"/>
    </source>
</evidence>
<proteinExistence type="inferred from homology"/>
<reference evidence="9 10" key="1">
    <citation type="submission" date="2015-03" db="EMBL/GenBank/DDBJ databases">
        <title>Genome Sequence of Kiloniella spongiae MEBiC09566, isolated from a marine sponge.</title>
        <authorList>
            <person name="Shao Z."/>
            <person name="Wang L."/>
            <person name="Li X."/>
        </authorList>
    </citation>
    <scope>NUCLEOTIDE SEQUENCE [LARGE SCALE GENOMIC DNA]</scope>
    <source>
        <strain evidence="9 10">MEBiC09566</strain>
    </source>
</reference>
<dbReference type="PANTHER" id="PTHR30269:SF37">
    <property type="entry name" value="MEMBRANE TRANSPORTER PROTEIN"/>
    <property type="match status" value="1"/>
</dbReference>
<keyword evidence="3" id="KW-0813">Transport</keyword>
<feature type="transmembrane region" description="Helical" evidence="8">
    <location>
        <begin position="75"/>
        <end position="95"/>
    </location>
</feature>
<dbReference type="EMBL" id="LAQL01000007">
    <property type="protein sequence ID" value="KLN60586.1"/>
    <property type="molecule type" value="Genomic_DNA"/>
</dbReference>